<sequence>MGRQEGGLVPSENGDPHRSAGSFHERNHPGHPGDQDVRLGAQLQPHGGLDPAPRGGRNPRNALHPGRPALVQPRFATVNFPEFGRLLLLWQCVHRQEGVHHHVVL</sequence>
<evidence type="ECO:0000313" key="2">
    <source>
        <dbReference type="EMBL" id="CAG6450009.1"/>
    </source>
</evidence>
<organism evidence="2">
    <name type="scientific">Culex pipiens</name>
    <name type="common">House mosquito</name>
    <dbReference type="NCBI Taxonomy" id="7175"/>
    <lineage>
        <taxon>Eukaryota</taxon>
        <taxon>Metazoa</taxon>
        <taxon>Ecdysozoa</taxon>
        <taxon>Arthropoda</taxon>
        <taxon>Hexapoda</taxon>
        <taxon>Insecta</taxon>
        <taxon>Pterygota</taxon>
        <taxon>Neoptera</taxon>
        <taxon>Endopterygota</taxon>
        <taxon>Diptera</taxon>
        <taxon>Nematocera</taxon>
        <taxon>Culicoidea</taxon>
        <taxon>Culicidae</taxon>
        <taxon>Culicinae</taxon>
        <taxon>Culicini</taxon>
        <taxon>Culex</taxon>
        <taxon>Culex</taxon>
    </lineage>
</organism>
<dbReference type="EMBL" id="HBUE01014741">
    <property type="protein sequence ID" value="CAG6450009.1"/>
    <property type="molecule type" value="Transcribed_RNA"/>
</dbReference>
<dbReference type="AlphaFoldDB" id="A0A8D8A465"/>
<feature type="region of interest" description="Disordered" evidence="1">
    <location>
        <begin position="1"/>
        <end position="69"/>
    </location>
</feature>
<feature type="compositionally biased region" description="Basic and acidic residues" evidence="1">
    <location>
        <begin position="14"/>
        <end position="37"/>
    </location>
</feature>
<reference evidence="2" key="1">
    <citation type="submission" date="2021-05" db="EMBL/GenBank/DDBJ databases">
        <authorList>
            <person name="Alioto T."/>
            <person name="Alioto T."/>
            <person name="Gomez Garrido J."/>
        </authorList>
    </citation>
    <scope>NUCLEOTIDE SEQUENCE</scope>
</reference>
<protein>
    <submittedName>
        <fullName evidence="2">(northern house mosquito) hypothetical protein</fullName>
    </submittedName>
</protein>
<evidence type="ECO:0000256" key="1">
    <source>
        <dbReference type="SAM" id="MobiDB-lite"/>
    </source>
</evidence>
<dbReference type="EMBL" id="HBUE01288557">
    <property type="protein sequence ID" value="CAG6572904.1"/>
    <property type="molecule type" value="Transcribed_RNA"/>
</dbReference>
<proteinExistence type="predicted"/>
<dbReference type="EMBL" id="HBUE01182915">
    <property type="protein sequence ID" value="CAG6521320.1"/>
    <property type="molecule type" value="Transcribed_RNA"/>
</dbReference>
<name>A0A8D8A465_CULPI</name>
<accession>A0A8D8A465</accession>
<dbReference type="EMBL" id="HBUE01014743">
    <property type="protein sequence ID" value="CAG6450013.1"/>
    <property type="molecule type" value="Transcribed_RNA"/>
</dbReference>